<keyword evidence="1" id="KW-1133">Transmembrane helix</keyword>
<gene>
    <name evidence="2" type="ORF">H1191_16810</name>
</gene>
<dbReference type="Proteomes" id="UP000535491">
    <property type="component" value="Unassembled WGS sequence"/>
</dbReference>
<comment type="caution">
    <text evidence="2">The sequence shown here is derived from an EMBL/GenBank/DDBJ whole genome shotgun (WGS) entry which is preliminary data.</text>
</comment>
<dbReference type="EMBL" id="JACEIQ010000021">
    <property type="protein sequence ID" value="MBA4495953.1"/>
    <property type="molecule type" value="Genomic_DNA"/>
</dbReference>
<name>A0A7W1WTT3_9BACL</name>
<keyword evidence="3" id="KW-1185">Reference proteome</keyword>
<accession>A0A7W1WTT3</accession>
<dbReference type="InterPro" id="IPR032820">
    <property type="entry name" value="ATPase_put"/>
</dbReference>
<keyword evidence="1" id="KW-0812">Transmembrane</keyword>
<dbReference type="AlphaFoldDB" id="A0A7W1WTT3"/>
<protein>
    <submittedName>
        <fullName evidence="2">AtpZ/AtpI family protein</fullName>
    </submittedName>
</protein>
<proteinExistence type="predicted"/>
<reference evidence="2 3" key="1">
    <citation type="submission" date="2020-07" db="EMBL/GenBank/DDBJ databases">
        <authorList>
            <person name="Feng H."/>
        </authorList>
    </citation>
    <scope>NUCLEOTIDE SEQUENCE [LARGE SCALE GENOMIC DNA]</scope>
    <source>
        <strain evidence="3">s-10</strain>
    </source>
</reference>
<evidence type="ECO:0000313" key="3">
    <source>
        <dbReference type="Proteomes" id="UP000535491"/>
    </source>
</evidence>
<evidence type="ECO:0000313" key="2">
    <source>
        <dbReference type="EMBL" id="MBA4495953.1"/>
    </source>
</evidence>
<feature type="transmembrane region" description="Helical" evidence="1">
    <location>
        <begin position="12"/>
        <end position="33"/>
    </location>
</feature>
<evidence type="ECO:0000256" key="1">
    <source>
        <dbReference type="SAM" id="Phobius"/>
    </source>
</evidence>
<dbReference type="Pfam" id="PF09527">
    <property type="entry name" value="ATPase_gene1"/>
    <property type="match status" value="1"/>
</dbReference>
<sequence length="72" mass="7818">MNKQKGNPWQMVAVVGSMGMEVILLTIGGAWLGRWLDTVWQTKPTMLIIGVLVGIVLGFVSAAYTLKASLKE</sequence>
<feature type="transmembrane region" description="Helical" evidence="1">
    <location>
        <begin position="45"/>
        <end position="66"/>
    </location>
</feature>
<organism evidence="2 3">
    <name type="scientific">Paenactinomyces guangxiensis</name>
    <dbReference type="NCBI Taxonomy" id="1490290"/>
    <lineage>
        <taxon>Bacteria</taxon>
        <taxon>Bacillati</taxon>
        <taxon>Bacillota</taxon>
        <taxon>Bacilli</taxon>
        <taxon>Bacillales</taxon>
        <taxon>Thermoactinomycetaceae</taxon>
        <taxon>Paenactinomyces</taxon>
    </lineage>
</organism>
<dbReference type="RefSeq" id="WP_181753937.1">
    <property type="nucleotide sequence ID" value="NZ_JACEIQ010000021.1"/>
</dbReference>
<keyword evidence="1" id="KW-0472">Membrane</keyword>